<dbReference type="OrthoDB" id="8679980at2759"/>
<reference evidence="1 2" key="1">
    <citation type="journal article" date="2019" name="Sci. Data">
        <title>Hybrid genome assembly and annotation of Danionella translucida.</title>
        <authorList>
            <person name="Kadobianskyi M."/>
            <person name="Schulze L."/>
            <person name="Schuelke M."/>
            <person name="Judkewitz B."/>
        </authorList>
    </citation>
    <scope>NUCLEOTIDE SEQUENCE [LARGE SCALE GENOMIC DNA]</scope>
    <source>
        <strain evidence="1 2">Bolton</strain>
    </source>
</reference>
<accession>A0A553R768</accession>
<comment type="caution">
    <text evidence="1">The sequence shown here is derived from an EMBL/GenBank/DDBJ whole genome shotgun (WGS) entry which is preliminary data.</text>
</comment>
<dbReference type="Proteomes" id="UP000316079">
    <property type="component" value="Unassembled WGS sequence"/>
</dbReference>
<evidence type="ECO:0000313" key="2">
    <source>
        <dbReference type="Proteomes" id="UP000316079"/>
    </source>
</evidence>
<dbReference type="GO" id="GO:0060080">
    <property type="term" value="P:inhibitory postsynaptic potential"/>
    <property type="evidence" value="ECO:0007669"/>
    <property type="project" value="TreeGrafter"/>
</dbReference>
<dbReference type="AlphaFoldDB" id="A0A553R768"/>
<dbReference type="STRING" id="623744.A0A553R768"/>
<dbReference type="PANTHER" id="PTHR28682">
    <property type="entry name" value="INHIBITORY SYNAPTIC FACTOR 2A-RELATED"/>
    <property type="match status" value="1"/>
</dbReference>
<gene>
    <name evidence="1" type="ORF">DNTS_013906</name>
</gene>
<dbReference type="Pfam" id="PF15265">
    <property type="entry name" value="FAM196"/>
    <property type="match status" value="1"/>
</dbReference>
<name>A0A553R768_9TELE</name>
<proteinExistence type="predicted"/>
<dbReference type="InterPro" id="IPR029337">
    <property type="entry name" value="INSYN2"/>
</dbReference>
<keyword evidence="2" id="KW-1185">Reference proteome</keyword>
<protein>
    <submittedName>
        <fullName evidence="1">Uncharacterized protein</fullName>
    </submittedName>
</protein>
<evidence type="ECO:0000313" key="1">
    <source>
        <dbReference type="EMBL" id="TRY98032.1"/>
    </source>
</evidence>
<sequence length="103" mass="11845">MELLVSRAQPCLDCDDRRLYERYPLPNTSSVTASYTFPLLAVGVELDFKLQEDRLQPLLKRLCPAEGSLYPSLAFPHEIIGSTPKRKAKAEAKKHARWKLWFL</sequence>
<dbReference type="EMBL" id="SRMA01025194">
    <property type="protein sequence ID" value="TRY98032.1"/>
    <property type="molecule type" value="Genomic_DNA"/>
</dbReference>
<organism evidence="1 2">
    <name type="scientific">Danionella cerebrum</name>
    <dbReference type="NCBI Taxonomy" id="2873325"/>
    <lineage>
        <taxon>Eukaryota</taxon>
        <taxon>Metazoa</taxon>
        <taxon>Chordata</taxon>
        <taxon>Craniata</taxon>
        <taxon>Vertebrata</taxon>
        <taxon>Euteleostomi</taxon>
        <taxon>Actinopterygii</taxon>
        <taxon>Neopterygii</taxon>
        <taxon>Teleostei</taxon>
        <taxon>Ostariophysi</taxon>
        <taxon>Cypriniformes</taxon>
        <taxon>Danionidae</taxon>
        <taxon>Danioninae</taxon>
        <taxon>Danionella</taxon>
    </lineage>
</organism>
<dbReference type="GO" id="GO:0014069">
    <property type="term" value="C:postsynaptic density"/>
    <property type="evidence" value="ECO:0007669"/>
    <property type="project" value="TreeGrafter"/>
</dbReference>
<dbReference type="PANTHER" id="PTHR28682:SF1">
    <property type="entry name" value="INHIBITORY SYNAPTIC FACTOR 2A"/>
    <property type="match status" value="1"/>
</dbReference>